<evidence type="ECO:0000313" key="2">
    <source>
        <dbReference type="EMBL" id="CAF1571722.1"/>
    </source>
</evidence>
<dbReference type="AlphaFoldDB" id="A0A8S2VES6"/>
<protein>
    <submittedName>
        <fullName evidence="3">Uncharacterized protein</fullName>
    </submittedName>
</protein>
<evidence type="ECO:0000256" key="1">
    <source>
        <dbReference type="SAM" id="SignalP"/>
    </source>
</evidence>
<dbReference type="EMBL" id="CAJOBA010066728">
    <property type="protein sequence ID" value="CAF4366603.1"/>
    <property type="molecule type" value="Genomic_DNA"/>
</dbReference>
<sequence length="126" mass="13857">MGKFLLLVLAGALIIAEALTKSAPSKKDDGCPNPVNCFADACHTVSCPPEATCIADYCHDTYSDAARHIEPCIKIEKRKSDGILNFRHLTPYHHYQIKLITTSDLTLNTAEDMNGHRSPTLRTFVG</sequence>
<dbReference type="Proteomes" id="UP000677228">
    <property type="component" value="Unassembled WGS sequence"/>
</dbReference>
<evidence type="ECO:0000313" key="3">
    <source>
        <dbReference type="EMBL" id="CAF4366603.1"/>
    </source>
</evidence>
<feature type="chain" id="PRO_5036273852" evidence="1">
    <location>
        <begin position="19"/>
        <end position="126"/>
    </location>
</feature>
<proteinExistence type="predicted"/>
<evidence type="ECO:0000313" key="4">
    <source>
        <dbReference type="Proteomes" id="UP000682733"/>
    </source>
</evidence>
<accession>A0A8S2VES6</accession>
<comment type="caution">
    <text evidence="3">The sequence shown here is derived from an EMBL/GenBank/DDBJ whole genome shotgun (WGS) entry which is preliminary data.</text>
</comment>
<dbReference type="Proteomes" id="UP000682733">
    <property type="component" value="Unassembled WGS sequence"/>
</dbReference>
<keyword evidence="1" id="KW-0732">Signal</keyword>
<dbReference type="EMBL" id="CAJNOK010043916">
    <property type="protein sequence ID" value="CAF1571722.1"/>
    <property type="molecule type" value="Genomic_DNA"/>
</dbReference>
<reference evidence="3" key="1">
    <citation type="submission" date="2021-02" db="EMBL/GenBank/DDBJ databases">
        <authorList>
            <person name="Nowell W R."/>
        </authorList>
    </citation>
    <scope>NUCLEOTIDE SEQUENCE</scope>
</reference>
<organism evidence="3 4">
    <name type="scientific">Didymodactylos carnosus</name>
    <dbReference type="NCBI Taxonomy" id="1234261"/>
    <lineage>
        <taxon>Eukaryota</taxon>
        <taxon>Metazoa</taxon>
        <taxon>Spiralia</taxon>
        <taxon>Gnathifera</taxon>
        <taxon>Rotifera</taxon>
        <taxon>Eurotatoria</taxon>
        <taxon>Bdelloidea</taxon>
        <taxon>Philodinida</taxon>
        <taxon>Philodinidae</taxon>
        <taxon>Didymodactylos</taxon>
    </lineage>
</organism>
<feature type="signal peptide" evidence="1">
    <location>
        <begin position="1"/>
        <end position="18"/>
    </location>
</feature>
<gene>
    <name evidence="2" type="ORF">OVA965_LOCUS40403</name>
    <name evidence="3" type="ORF">TMI583_LOCUS41831</name>
</gene>
<name>A0A8S2VES6_9BILA</name>